<keyword evidence="2" id="KW-1185">Reference proteome</keyword>
<dbReference type="RefSeq" id="WP_190545085.1">
    <property type="nucleotide sequence ID" value="NZ_CAWPNO010000066.1"/>
</dbReference>
<comment type="caution">
    <text evidence="1">The sequence shown here is derived from an EMBL/GenBank/DDBJ whole genome shotgun (WGS) entry which is preliminary data.</text>
</comment>
<name>A0ABR8ACV1_9CYAN</name>
<proteinExistence type="predicted"/>
<sequence>MPNESNPQLSGYLISGYGFLADFCRKDCYFYVGNSPTYSKMTHRLPQ</sequence>
<reference evidence="1 2" key="1">
    <citation type="journal article" date="2020" name="ISME J.">
        <title>Comparative genomics reveals insights into cyanobacterial evolution and habitat adaptation.</title>
        <authorList>
            <person name="Chen M.Y."/>
            <person name="Teng W.K."/>
            <person name="Zhao L."/>
            <person name="Hu C.X."/>
            <person name="Zhou Y.K."/>
            <person name="Han B.P."/>
            <person name="Song L.R."/>
            <person name="Shu W.S."/>
        </authorList>
    </citation>
    <scope>NUCLEOTIDE SEQUENCE [LARGE SCALE GENOMIC DNA]</scope>
    <source>
        <strain evidence="1 2">FACHB-288</strain>
    </source>
</reference>
<dbReference type="EMBL" id="JACJQH010000033">
    <property type="protein sequence ID" value="MBD2197840.1"/>
    <property type="molecule type" value="Genomic_DNA"/>
</dbReference>
<gene>
    <name evidence="1" type="ORF">H6G24_20400</name>
</gene>
<protein>
    <submittedName>
        <fullName evidence="1">Uncharacterized protein</fullName>
    </submittedName>
</protein>
<evidence type="ECO:0000313" key="2">
    <source>
        <dbReference type="Proteomes" id="UP000658514"/>
    </source>
</evidence>
<accession>A0ABR8ACV1</accession>
<evidence type="ECO:0000313" key="1">
    <source>
        <dbReference type="EMBL" id="MBD2197840.1"/>
    </source>
</evidence>
<dbReference type="Proteomes" id="UP000658514">
    <property type="component" value="Unassembled WGS sequence"/>
</dbReference>
<organism evidence="1 2">
    <name type="scientific">Calothrix parietina FACHB-288</name>
    <dbReference type="NCBI Taxonomy" id="2692896"/>
    <lineage>
        <taxon>Bacteria</taxon>
        <taxon>Bacillati</taxon>
        <taxon>Cyanobacteriota</taxon>
        <taxon>Cyanophyceae</taxon>
        <taxon>Nostocales</taxon>
        <taxon>Calotrichaceae</taxon>
        <taxon>Calothrix</taxon>
    </lineage>
</organism>